<feature type="compositionally biased region" description="Basic and acidic residues" evidence="1">
    <location>
        <begin position="104"/>
        <end position="114"/>
    </location>
</feature>
<evidence type="ECO:0000256" key="1">
    <source>
        <dbReference type="SAM" id="MobiDB-lite"/>
    </source>
</evidence>
<dbReference type="Proteomes" id="UP000634455">
    <property type="component" value="Unassembled WGS sequence"/>
</dbReference>
<organism evidence="2 3">
    <name type="scientific">Paramylibacter ulvae</name>
    <dbReference type="NCBI Taxonomy" id="1651968"/>
    <lineage>
        <taxon>Bacteria</taxon>
        <taxon>Pseudomonadati</taxon>
        <taxon>Pseudomonadota</taxon>
        <taxon>Alphaproteobacteria</taxon>
        <taxon>Rhodobacterales</taxon>
        <taxon>Paracoccaceae</taxon>
        <taxon>Paramylibacter</taxon>
    </lineage>
</organism>
<evidence type="ECO:0008006" key="4">
    <source>
        <dbReference type="Google" id="ProtNLM"/>
    </source>
</evidence>
<gene>
    <name evidence="2" type="ORF">GCM10008927_18180</name>
</gene>
<protein>
    <recommendedName>
        <fullName evidence="4">DUF4177 domain-containing protein</fullName>
    </recommendedName>
</protein>
<reference evidence="3" key="1">
    <citation type="journal article" date="2019" name="Int. J. Syst. Evol. Microbiol.">
        <title>The Global Catalogue of Microorganisms (GCM) 10K type strain sequencing project: providing services to taxonomists for standard genome sequencing and annotation.</title>
        <authorList>
            <consortium name="The Broad Institute Genomics Platform"/>
            <consortium name="The Broad Institute Genome Sequencing Center for Infectious Disease"/>
            <person name="Wu L."/>
            <person name="Ma J."/>
        </authorList>
    </citation>
    <scope>NUCLEOTIDE SEQUENCE [LARGE SCALE GENOMIC DNA]</scope>
    <source>
        <strain evidence="3">KCTC 32465</strain>
    </source>
</reference>
<dbReference type="RefSeq" id="WP_189640398.1">
    <property type="nucleotide sequence ID" value="NZ_BMZF01000004.1"/>
</dbReference>
<evidence type="ECO:0000313" key="3">
    <source>
        <dbReference type="Proteomes" id="UP000634455"/>
    </source>
</evidence>
<feature type="region of interest" description="Disordered" evidence="1">
    <location>
        <begin position="83"/>
        <end position="124"/>
    </location>
</feature>
<sequence>MGSYTYKVIPAPAHGKRAKGAKGIAGRFANGLETAINELAADGWEYIRAESLPSVERIGITRRKVETFQNVLVFRKASDAEVLETPSETPSALDKRGSFFRPKPKPEPSQRIEPKATALEETVEDVVEDAVETVSETAENIAKD</sequence>
<dbReference type="EMBL" id="BMZF01000004">
    <property type="protein sequence ID" value="GHA52834.1"/>
    <property type="molecule type" value="Genomic_DNA"/>
</dbReference>
<evidence type="ECO:0000313" key="2">
    <source>
        <dbReference type="EMBL" id="GHA52834.1"/>
    </source>
</evidence>
<name>A0ABQ3D186_9RHOB</name>
<accession>A0ABQ3D186</accession>
<keyword evidence="3" id="KW-1185">Reference proteome</keyword>
<proteinExistence type="predicted"/>
<comment type="caution">
    <text evidence="2">The sequence shown here is derived from an EMBL/GenBank/DDBJ whole genome shotgun (WGS) entry which is preliminary data.</text>
</comment>